<dbReference type="AlphaFoldDB" id="A0A7X4KPE0"/>
<dbReference type="EMBL" id="WWCU01000065">
    <property type="protein sequence ID" value="MYN11289.1"/>
    <property type="molecule type" value="Genomic_DNA"/>
</dbReference>
<dbReference type="RefSeq" id="WP_161075558.1">
    <property type="nucleotide sequence ID" value="NZ_WWCU01000065.1"/>
</dbReference>
<gene>
    <name evidence="1" type="ORF">GTP77_28655</name>
</gene>
<proteinExistence type="predicted"/>
<comment type="caution">
    <text evidence="1">The sequence shown here is derived from an EMBL/GenBank/DDBJ whole genome shotgun (WGS) entry which is preliminary data.</text>
</comment>
<evidence type="ECO:0000313" key="2">
    <source>
        <dbReference type="Proteomes" id="UP000450676"/>
    </source>
</evidence>
<reference evidence="1 2" key="1">
    <citation type="submission" date="2019-12" db="EMBL/GenBank/DDBJ databases">
        <title>Novel species isolated from a subtropical stream in China.</title>
        <authorList>
            <person name="Lu H."/>
        </authorList>
    </citation>
    <scope>NUCLEOTIDE SEQUENCE [LARGE SCALE GENOMIC DNA]</scope>
    <source>
        <strain evidence="1 2">FT127W</strain>
    </source>
</reference>
<protein>
    <submittedName>
        <fullName evidence="1">Uncharacterized protein</fullName>
    </submittedName>
</protein>
<sequence>MIASLSSPLDGALTAATHIASRRLPDNDARALALASIFKSCASSCARKAGALTLAKGAINRASSTRQPVS</sequence>
<keyword evidence="2" id="KW-1185">Reference proteome</keyword>
<organism evidence="1 2">
    <name type="scientific">Pseudoduganella aquatica</name>
    <dbReference type="NCBI Taxonomy" id="2660641"/>
    <lineage>
        <taxon>Bacteria</taxon>
        <taxon>Pseudomonadati</taxon>
        <taxon>Pseudomonadota</taxon>
        <taxon>Betaproteobacteria</taxon>
        <taxon>Burkholderiales</taxon>
        <taxon>Oxalobacteraceae</taxon>
        <taxon>Telluria group</taxon>
        <taxon>Pseudoduganella</taxon>
    </lineage>
</organism>
<accession>A0A7X4KPE0</accession>
<name>A0A7X4KPE0_9BURK</name>
<evidence type="ECO:0000313" key="1">
    <source>
        <dbReference type="EMBL" id="MYN11289.1"/>
    </source>
</evidence>
<dbReference type="Proteomes" id="UP000450676">
    <property type="component" value="Unassembled WGS sequence"/>
</dbReference>